<organism evidence="2 3">
    <name type="scientific">Botrytis paeoniae</name>
    <dbReference type="NCBI Taxonomy" id="278948"/>
    <lineage>
        <taxon>Eukaryota</taxon>
        <taxon>Fungi</taxon>
        <taxon>Dikarya</taxon>
        <taxon>Ascomycota</taxon>
        <taxon>Pezizomycotina</taxon>
        <taxon>Leotiomycetes</taxon>
        <taxon>Helotiales</taxon>
        <taxon>Sclerotiniaceae</taxon>
        <taxon>Botrytis</taxon>
    </lineage>
</organism>
<dbReference type="Proteomes" id="UP000297910">
    <property type="component" value="Unassembled WGS sequence"/>
</dbReference>
<dbReference type="EMBL" id="PQXI01000021">
    <property type="protein sequence ID" value="TGO28920.1"/>
    <property type="molecule type" value="Genomic_DNA"/>
</dbReference>
<feature type="compositionally biased region" description="Low complexity" evidence="1">
    <location>
        <begin position="750"/>
        <end position="766"/>
    </location>
</feature>
<evidence type="ECO:0000313" key="2">
    <source>
        <dbReference type="EMBL" id="TGO28920.1"/>
    </source>
</evidence>
<feature type="region of interest" description="Disordered" evidence="1">
    <location>
        <begin position="743"/>
        <end position="793"/>
    </location>
</feature>
<evidence type="ECO:0000313" key="3">
    <source>
        <dbReference type="Proteomes" id="UP000297910"/>
    </source>
</evidence>
<evidence type="ECO:0000256" key="1">
    <source>
        <dbReference type="SAM" id="MobiDB-lite"/>
    </source>
</evidence>
<gene>
    <name evidence="2" type="ORF">BPAE_0021g00450</name>
</gene>
<feature type="compositionally biased region" description="Polar residues" evidence="1">
    <location>
        <begin position="714"/>
        <end position="724"/>
    </location>
</feature>
<proteinExistence type="predicted"/>
<reference evidence="2 3" key="1">
    <citation type="submission" date="2017-12" db="EMBL/GenBank/DDBJ databases">
        <title>Comparative genomics of Botrytis spp.</title>
        <authorList>
            <person name="Valero-Jimenez C.A."/>
            <person name="Tapia P."/>
            <person name="Veloso J."/>
            <person name="Silva-Moreno E."/>
            <person name="Staats M."/>
            <person name="Valdes J.H."/>
            <person name="Van Kan J.A.L."/>
        </authorList>
    </citation>
    <scope>NUCLEOTIDE SEQUENCE [LARGE SCALE GENOMIC DNA]</scope>
    <source>
        <strain evidence="2 3">Bp0003</strain>
    </source>
</reference>
<sequence length="843" mass="94053">MDTNNKKCDKLAGHLAEKKVKIQSKVEASIKELYNTCRTLRCDPPIYFLENGKICVSLAGSYTFSKAPDFKSRNKINDNEKARLDVTQQALSWIEHNTPPSYYWKDIEAENAFADLASELVLGVYENDTSKEEVQKVMLYLEGKIMAKLGERIKSKKATALDPVKYKRALDIFRFSKALSAADTDQSQQTEADLSCQLRLNDATTSVPTTTTVSTNNGTIKSIYGKKVAAEVNEPISESDAPAPDNLDESASDYDTSARRFILRNSVVESRLPGMSIETVVEWMSGSFTNYCDYHNDHDIMHIVSTILSKDGDSFVAKVKELGASVPVKNVKSMELILQPYSPGIVERLWGSKGRQVSKGPGAYDLEQFLNICDGGLLPICDEISNELRGGAKVFLGLFLNWHRNDMISRVLSLSVHVGDRTQEFIDRLLKLQNTELLPLIDAVIAETDGKPVPLLKSFLRWNKNDVAQRFLDFDARGDVRSLLIDAEFNGKPDVFFHQLRKWQSNMSFQYLHRFDQVTSEKSPEFLHLALRMCETGLMRHTTENKELIGDRPCGLFNDMFEVSRLIVNGQAIVVARGEHGNFTRDLTPNLRPRLLSTSLSYELQSLPAWMESICGTGDGTDPSQLEFENVGSNELSKFVNFSLKLYNWGVHSWASDNLAFIGTDPALFFNQLFHLAAILENGSTSPGVLEAIAATQKIMPGTPGSVGTGGIDASTSSNLTSDVTSSLSNMVSQSLQPPPKPAFNFDWQSSNAGSKLSAPSSSSSSRKAKKTRHNSTQPSRYHGKTDPRSGKVYQMPSPWIQDISRWQNRLPRMQNRTLLIDTTIRIYLSSRYCTGFPIFIVP</sequence>
<dbReference type="AlphaFoldDB" id="A0A4Z1G097"/>
<protein>
    <submittedName>
        <fullName evidence="2">Uncharacterized protein</fullName>
    </submittedName>
</protein>
<feature type="region of interest" description="Disordered" evidence="1">
    <location>
        <begin position="704"/>
        <end position="724"/>
    </location>
</feature>
<keyword evidence="3" id="KW-1185">Reference proteome</keyword>
<name>A0A4Z1G097_9HELO</name>
<accession>A0A4Z1G097</accession>
<comment type="caution">
    <text evidence="2">The sequence shown here is derived from an EMBL/GenBank/DDBJ whole genome shotgun (WGS) entry which is preliminary data.</text>
</comment>